<evidence type="ECO:0000313" key="1">
    <source>
        <dbReference type="EMBL" id="PKI63378.1"/>
    </source>
</evidence>
<comment type="caution">
    <text evidence="1">The sequence shown here is derived from an EMBL/GenBank/DDBJ whole genome shotgun (WGS) entry which is preliminary data.</text>
</comment>
<protein>
    <submittedName>
        <fullName evidence="1">Uncharacterized protein</fullName>
    </submittedName>
</protein>
<keyword evidence="2" id="KW-1185">Reference proteome</keyword>
<accession>A0A2I0K496</accession>
<dbReference type="EMBL" id="PGOL01000891">
    <property type="protein sequence ID" value="PKI63378.1"/>
    <property type="molecule type" value="Genomic_DNA"/>
</dbReference>
<dbReference type="Proteomes" id="UP000233551">
    <property type="component" value="Unassembled WGS sequence"/>
</dbReference>
<organism evidence="1 2">
    <name type="scientific">Punica granatum</name>
    <name type="common">Pomegranate</name>
    <dbReference type="NCBI Taxonomy" id="22663"/>
    <lineage>
        <taxon>Eukaryota</taxon>
        <taxon>Viridiplantae</taxon>
        <taxon>Streptophyta</taxon>
        <taxon>Embryophyta</taxon>
        <taxon>Tracheophyta</taxon>
        <taxon>Spermatophyta</taxon>
        <taxon>Magnoliopsida</taxon>
        <taxon>eudicotyledons</taxon>
        <taxon>Gunneridae</taxon>
        <taxon>Pentapetalae</taxon>
        <taxon>rosids</taxon>
        <taxon>malvids</taxon>
        <taxon>Myrtales</taxon>
        <taxon>Lythraceae</taxon>
        <taxon>Punica</taxon>
    </lineage>
</organism>
<reference evidence="1 2" key="1">
    <citation type="submission" date="2017-11" db="EMBL/GenBank/DDBJ databases">
        <title>De-novo sequencing of pomegranate (Punica granatum L.) genome.</title>
        <authorList>
            <person name="Akparov Z."/>
            <person name="Amiraslanov A."/>
            <person name="Hajiyeva S."/>
            <person name="Abbasov M."/>
            <person name="Kaur K."/>
            <person name="Hamwieh A."/>
            <person name="Solovyev V."/>
            <person name="Salamov A."/>
            <person name="Braich B."/>
            <person name="Kosarev P."/>
            <person name="Mahmoud A."/>
            <person name="Hajiyev E."/>
            <person name="Babayeva S."/>
            <person name="Izzatullayeva V."/>
            <person name="Mammadov A."/>
            <person name="Mammadov A."/>
            <person name="Sharifova S."/>
            <person name="Ojaghi J."/>
            <person name="Eynullazada K."/>
            <person name="Bayramov B."/>
            <person name="Abdulazimova A."/>
            <person name="Shahmuradov I."/>
        </authorList>
    </citation>
    <scope>NUCLEOTIDE SEQUENCE [LARGE SCALE GENOMIC DNA]</scope>
    <source>
        <strain evidence="2">cv. AG2017</strain>
        <tissue evidence="1">Leaf</tissue>
    </source>
</reference>
<gene>
    <name evidence="1" type="ORF">CRG98_016266</name>
</gene>
<proteinExistence type="predicted"/>
<name>A0A2I0K496_PUNGR</name>
<sequence length="57" mass="6517">MVCRVSYALASSSVLVSGKKHRGSRQSRIWRSWNVVEKNLSSSSLQRKGFDHIHSSW</sequence>
<dbReference type="AlphaFoldDB" id="A0A2I0K496"/>
<evidence type="ECO:0000313" key="2">
    <source>
        <dbReference type="Proteomes" id="UP000233551"/>
    </source>
</evidence>